<evidence type="ECO:0000313" key="4">
    <source>
        <dbReference type="Proteomes" id="UP000054925"/>
    </source>
</evidence>
<dbReference type="Pfam" id="PF14023">
    <property type="entry name" value="Bestrophin-like"/>
    <property type="match status" value="1"/>
</dbReference>
<protein>
    <recommendedName>
        <fullName evidence="5">DUF4239 domain-containing protein</fullName>
    </recommendedName>
</protein>
<dbReference type="InterPro" id="IPR025333">
    <property type="entry name" value="DUF4239"/>
</dbReference>
<dbReference type="AlphaFoldDB" id="A0A158JZY7"/>
<keyword evidence="4" id="KW-1185">Reference proteome</keyword>
<sequence length="268" mass="29512">MNEIESAALVFVLLLASTAIGAIVRPLLPEEHKAQETVQLVQLVVGMLVTFAALVLGLLTASAKTVFDTTNTDIRTFASSIIQLDHSLRDYGPETGDTRHLLRIYTAAAVASTWPKEPPPPGDDYPRDTASARNNNDSLDNPAFGALLQRGQLQVRQLTPHDPFHTKLAAENLERFERLIAQRWKLIEEAHGSISYPFDRILVGWLMIIFLCFGLIAPRNALSIVTITLGALSIALTVLVIFDLDTPFTGPIMISSQPMREALVYLSR</sequence>
<evidence type="ECO:0000256" key="1">
    <source>
        <dbReference type="SAM" id="MobiDB-lite"/>
    </source>
</evidence>
<dbReference type="RefSeq" id="WP_087658489.1">
    <property type="nucleotide sequence ID" value="NZ_FCOL02000031.1"/>
</dbReference>
<accession>A0A158JZY7</accession>
<feature type="region of interest" description="Disordered" evidence="1">
    <location>
        <begin position="113"/>
        <end position="134"/>
    </location>
</feature>
<feature type="transmembrane region" description="Helical" evidence="2">
    <location>
        <begin position="201"/>
        <end position="218"/>
    </location>
</feature>
<name>A0A158JZY7_9BURK</name>
<keyword evidence="2" id="KW-0812">Transmembrane</keyword>
<gene>
    <name evidence="3" type="ORF">AWB67_04603</name>
</gene>
<comment type="caution">
    <text evidence="3">The sequence shown here is derived from an EMBL/GenBank/DDBJ whole genome shotgun (WGS) entry which is preliminary data.</text>
</comment>
<reference evidence="3" key="1">
    <citation type="submission" date="2016-01" db="EMBL/GenBank/DDBJ databases">
        <authorList>
            <person name="Peeters C."/>
        </authorList>
    </citation>
    <scope>NUCLEOTIDE SEQUENCE [LARGE SCALE GENOMIC DNA]</scope>
    <source>
        <strain evidence="3">LMG 22937</strain>
    </source>
</reference>
<proteinExistence type="predicted"/>
<evidence type="ECO:0000313" key="3">
    <source>
        <dbReference type="EMBL" id="SAL74457.1"/>
    </source>
</evidence>
<dbReference type="OrthoDB" id="4711656at2"/>
<organism evidence="3 4">
    <name type="scientific">Caballeronia terrestris</name>
    <dbReference type="NCBI Taxonomy" id="1226301"/>
    <lineage>
        <taxon>Bacteria</taxon>
        <taxon>Pseudomonadati</taxon>
        <taxon>Pseudomonadota</taxon>
        <taxon>Betaproteobacteria</taxon>
        <taxon>Burkholderiales</taxon>
        <taxon>Burkholderiaceae</taxon>
        <taxon>Caballeronia</taxon>
    </lineage>
</organism>
<dbReference type="EMBL" id="FCOL02000031">
    <property type="protein sequence ID" value="SAL74457.1"/>
    <property type="molecule type" value="Genomic_DNA"/>
</dbReference>
<dbReference type="Proteomes" id="UP000054925">
    <property type="component" value="Unassembled WGS sequence"/>
</dbReference>
<evidence type="ECO:0000256" key="2">
    <source>
        <dbReference type="SAM" id="Phobius"/>
    </source>
</evidence>
<feature type="transmembrane region" description="Helical" evidence="2">
    <location>
        <begin position="37"/>
        <end position="59"/>
    </location>
</feature>
<feature type="transmembrane region" description="Helical" evidence="2">
    <location>
        <begin position="224"/>
        <end position="244"/>
    </location>
</feature>
<keyword evidence="2" id="KW-0472">Membrane</keyword>
<evidence type="ECO:0008006" key="5">
    <source>
        <dbReference type="Google" id="ProtNLM"/>
    </source>
</evidence>
<keyword evidence="2" id="KW-1133">Transmembrane helix</keyword>